<protein>
    <recommendedName>
        <fullName evidence="4">Surface antigen</fullName>
    </recommendedName>
</protein>
<name>W7K5I5_PLAFA</name>
<dbReference type="Proteomes" id="UP000030697">
    <property type="component" value="Unassembled WGS sequence"/>
</dbReference>
<evidence type="ECO:0000313" key="2">
    <source>
        <dbReference type="EMBL" id="EWC79311.1"/>
    </source>
</evidence>
<gene>
    <name evidence="2" type="ORF">C923_00011</name>
</gene>
<reference evidence="2 3" key="1">
    <citation type="submission" date="2013-02" db="EMBL/GenBank/DDBJ databases">
        <title>The Genome Sequence of Plasmodium falciparum UGT5.1.</title>
        <authorList>
            <consortium name="The Broad Institute Genome Sequencing Platform"/>
            <consortium name="The Broad Institute Genome Sequencing Center for Infectious Disease"/>
            <person name="Neafsey D."/>
            <person name="Cheeseman I."/>
            <person name="Volkman S."/>
            <person name="Adams J."/>
            <person name="Walker B."/>
            <person name="Young S.K."/>
            <person name="Zeng Q."/>
            <person name="Gargeya S."/>
            <person name="Fitzgerald M."/>
            <person name="Haas B."/>
            <person name="Abouelleil A."/>
            <person name="Alvarado L."/>
            <person name="Arachchi H.M."/>
            <person name="Berlin A.M."/>
            <person name="Chapman S.B."/>
            <person name="Dewar J."/>
            <person name="Goldberg J."/>
            <person name="Griggs A."/>
            <person name="Gujja S."/>
            <person name="Hansen M."/>
            <person name="Howarth C."/>
            <person name="Imamovic A."/>
            <person name="Larimer J."/>
            <person name="McCowan C."/>
            <person name="Murphy C."/>
            <person name="Neiman D."/>
            <person name="Pearson M."/>
            <person name="Priest M."/>
            <person name="Roberts A."/>
            <person name="Saif S."/>
            <person name="Shea T."/>
            <person name="Sisk P."/>
            <person name="Sykes S."/>
            <person name="Wortman J."/>
            <person name="Nusbaum C."/>
            <person name="Birren B."/>
        </authorList>
    </citation>
    <scope>NUCLEOTIDE SEQUENCE [LARGE SCALE GENOMIC DNA]</scope>
    <source>
        <strain evidence="2 3">UGT5.1</strain>
    </source>
</reference>
<dbReference type="Pfam" id="PF02009">
    <property type="entry name" value="RIFIN"/>
    <property type="match status" value="1"/>
</dbReference>
<evidence type="ECO:0008006" key="4">
    <source>
        <dbReference type="Google" id="ProtNLM"/>
    </source>
</evidence>
<accession>W7K5I5</accession>
<keyword evidence="1" id="KW-1133">Transmembrane helix</keyword>
<keyword evidence="1" id="KW-0472">Membrane</keyword>
<organism evidence="2 3">
    <name type="scientific">Plasmodium falciparum UGT5.1</name>
    <dbReference type="NCBI Taxonomy" id="1237627"/>
    <lineage>
        <taxon>Eukaryota</taxon>
        <taxon>Sar</taxon>
        <taxon>Alveolata</taxon>
        <taxon>Apicomplexa</taxon>
        <taxon>Aconoidasida</taxon>
        <taxon>Haemosporida</taxon>
        <taxon>Plasmodiidae</taxon>
        <taxon>Plasmodium</taxon>
        <taxon>Plasmodium (Laverania)</taxon>
    </lineage>
</organism>
<evidence type="ECO:0000313" key="3">
    <source>
        <dbReference type="Proteomes" id="UP000030697"/>
    </source>
</evidence>
<dbReference type="AlphaFoldDB" id="W7K5I5"/>
<proteinExistence type="predicted"/>
<sequence>MWKTTEIAAATKAAIAAGESAGKIAGEAAGVAKVIARLEELRVDILYPKLLKSIGDTIPYTNAEEIANSILGKFNATCNLSTKSIITEDMCQRINFTFGMRTGLGGRVTYGPPPAKAIPDTVSEIVEGAKVVAESTKTQVATAKTAALETAQKGAIEAASMQLYTTIAYSILAILIIVLKKKKKINIKYQIYIHIIQKKKKKNKKHII</sequence>
<feature type="transmembrane region" description="Helical" evidence="1">
    <location>
        <begin position="161"/>
        <end position="179"/>
    </location>
</feature>
<dbReference type="InterPro" id="IPR006373">
    <property type="entry name" value="VSA_Rifin"/>
</dbReference>
<dbReference type="EMBL" id="KE124367">
    <property type="protein sequence ID" value="EWC79311.1"/>
    <property type="molecule type" value="Genomic_DNA"/>
</dbReference>
<evidence type="ECO:0000256" key="1">
    <source>
        <dbReference type="SAM" id="Phobius"/>
    </source>
</evidence>
<keyword evidence="1" id="KW-0812">Transmembrane</keyword>